<dbReference type="eggNOG" id="ENOG5031QF8">
    <property type="taxonomic scope" value="Bacteria"/>
</dbReference>
<dbReference type="KEGG" id="scb:SCAB_20201"/>
<evidence type="ECO:0008006" key="3">
    <source>
        <dbReference type="Google" id="ProtNLM"/>
    </source>
</evidence>
<protein>
    <recommendedName>
        <fullName evidence="3">DNA primase/polymerase bifunctional N-terminal domain-containing protein</fullName>
    </recommendedName>
</protein>
<gene>
    <name evidence="1" type="ordered locus">SCAB_20201</name>
</gene>
<dbReference type="Proteomes" id="UP000001444">
    <property type="component" value="Chromosome"/>
</dbReference>
<accession>C9YUN6</accession>
<organism evidence="1 2">
    <name type="scientific">Streptomyces scabiei (strain 87.22)</name>
    <dbReference type="NCBI Taxonomy" id="680198"/>
    <lineage>
        <taxon>Bacteria</taxon>
        <taxon>Bacillati</taxon>
        <taxon>Actinomycetota</taxon>
        <taxon>Actinomycetes</taxon>
        <taxon>Kitasatosporales</taxon>
        <taxon>Streptomycetaceae</taxon>
        <taxon>Streptomyces</taxon>
    </lineage>
</organism>
<keyword evidence="2" id="KW-1185">Reference proteome</keyword>
<dbReference type="HOGENOM" id="CLU_092429_3_0_11"/>
<evidence type="ECO:0000313" key="1">
    <source>
        <dbReference type="EMBL" id="CBG69136.1"/>
    </source>
</evidence>
<dbReference type="EMBL" id="FN554889">
    <property type="protein sequence ID" value="CBG69136.1"/>
    <property type="molecule type" value="Genomic_DNA"/>
</dbReference>
<dbReference type="AlphaFoldDB" id="C9YUN6"/>
<reference evidence="1 2" key="1">
    <citation type="journal article" date="2010" name="Mol. Plant Microbe Interact.">
        <title>Streptomyces scabies 87-22 contains a coronafacic acid-like biosynthetic cluster that contributes to plant-microbe interactions.</title>
        <authorList>
            <person name="Bignell D.R."/>
            <person name="Seipke R.F."/>
            <person name="Huguet-Tapia J.C."/>
            <person name="Chambers A.H."/>
            <person name="Parry R.J."/>
            <person name="Loria R."/>
        </authorList>
    </citation>
    <scope>NUCLEOTIDE SEQUENCE [LARGE SCALE GENOMIC DNA]</scope>
    <source>
        <strain evidence="1 2">87.22</strain>
    </source>
</reference>
<sequence>MSAMTVSRVPRWLCSYSRDVRTVPAGRWWSAVRVPAALGALVLELLGDETGAVIEDGYGGILYWLVPPGAAVGWKPPGVQVLGRGSHVAVPPPGRTSGPGLYWRVPLSHDSYWTNAERLRAALAEAVATASRNGRSPRPV</sequence>
<evidence type="ECO:0000313" key="2">
    <source>
        <dbReference type="Proteomes" id="UP000001444"/>
    </source>
</evidence>
<proteinExistence type="predicted"/>
<name>C9YUN6_STRSW</name>